<proteinExistence type="predicted"/>
<dbReference type="EMBL" id="UINC01017567">
    <property type="protein sequence ID" value="SVA72975.1"/>
    <property type="molecule type" value="Genomic_DNA"/>
</dbReference>
<organism evidence="1">
    <name type="scientific">marine metagenome</name>
    <dbReference type="NCBI Taxonomy" id="408172"/>
    <lineage>
        <taxon>unclassified sequences</taxon>
        <taxon>metagenomes</taxon>
        <taxon>ecological metagenomes</taxon>
    </lineage>
</organism>
<reference evidence="1" key="1">
    <citation type="submission" date="2018-05" db="EMBL/GenBank/DDBJ databases">
        <authorList>
            <person name="Lanie J.A."/>
            <person name="Ng W.-L."/>
            <person name="Kazmierczak K.M."/>
            <person name="Andrzejewski T.M."/>
            <person name="Davidsen T.M."/>
            <person name="Wayne K.J."/>
            <person name="Tettelin H."/>
            <person name="Glass J.I."/>
            <person name="Rusch D."/>
            <person name="Podicherti R."/>
            <person name="Tsui H.-C.T."/>
            <person name="Winkler M.E."/>
        </authorList>
    </citation>
    <scope>NUCLEOTIDE SEQUENCE</scope>
</reference>
<feature type="non-terminal residue" evidence="1">
    <location>
        <position position="28"/>
    </location>
</feature>
<dbReference type="AlphaFoldDB" id="A0A381Y7J5"/>
<protein>
    <submittedName>
        <fullName evidence="1">Uncharacterized protein</fullName>
    </submittedName>
</protein>
<feature type="non-terminal residue" evidence="1">
    <location>
        <position position="1"/>
    </location>
</feature>
<gene>
    <name evidence="1" type="ORF">METZ01_LOCUS125829</name>
</gene>
<name>A0A381Y7J5_9ZZZZ</name>
<accession>A0A381Y7J5</accession>
<sequence>VKVNNENYRTIWQSKDNKEIVKIIDQRY</sequence>
<evidence type="ECO:0000313" key="1">
    <source>
        <dbReference type="EMBL" id="SVA72975.1"/>
    </source>
</evidence>